<evidence type="ECO:0000313" key="3">
    <source>
        <dbReference type="EMBL" id="PFX30110.1"/>
    </source>
</evidence>
<keyword evidence="4" id="KW-1185">Reference proteome</keyword>
<feature type="compositionally biased region" description="Polar residues" evidence="2">
    <location>
        <begin position="1478"/>
        <end position="1521"/>
    </location>
</feature>
<sequence>MYSKKSYSSGSEDFRGYGDSKAGREVGRPSFVSSLSIGPREDKIEREIYPTKEASERVSENTTKSFVTRSVTDKKSTSSYRTSEKIQSVKSRDLPGYSGNDAARDHISSFYSSYSKGEDLSDAAKADQLANKSEDVISSFYQSSVGLRKDRSVDRRAKIDEEIGGSTRATSYKASAAELHAARGVSWRTDKSTEPYGSLKRRGSLPSLKETDKENGDPKTITSENISILRRALERKEASNSLEREKLSKKFSKEDSIDLSKYTSNPYRKTTLLNTSKPGKNIVDGRETFEVDAVMNGKASDWGILPKEIKARSRSTESLNEKERSRSGIYRELPGRSEVLSYSRSLSNIGTTGPDDDRRFSREGTRTGSLDRHVGSVHRWDRDDHSGRASSLSRVRSRSSEELRPSYDDEEVNPSYRSRTLHRHGNIDREDSFDRDETSRRYLTTREISLSTRDKLREDIARLKAEAESRTAKKDVKLYSFSREPTIHDKLKEDIAKLKAETLTRDHVKPYVPPASTRVESVNISSRWRSREPSVQDRLKEDIARLKAETEKMSSIPKGTSGVTTEIIIPDRRMEEIADVRHSGISRTSVERYNVSNKDGDVFKDVSRSEETKRFGDAKNPEQDEITRRRSSLRIDNKPNLRDELKNVENAIRDKADSAPSADYFPPFSDGSIPSSTRPSEEAASILSTRPTLWPKENGIGFTERDNFLTTPRDIWNEPTQTSRSSKFHTAEAYASKQAFRADSTFSISSNKDAEGGPGSTQRYFRGSLSKESRSAHYSREMGDKENGYRDTTSVPDSVPRRSHEETPKPAAVLRPRDNAIPLPYSGYNSVSHGRKDPSLSLKGMQGEPGYKDRRERDERQSVRVHSDSEFVTRKTIRDDSVISRKRYEDDTSRSLSSKVESPRCIPERSKPSPRRKSTRDDEHISEENKTRFCEEIDAPLPGYKEIKTSPVISELRKKIDQLKDKVDTLDDRRAKMYLERYVDDHSERKPDVDIKPPVHIKRYQPTERKPGSGSEVDGPESHIKRESITSETISRQISRQTSEARTVRQTSSIQEDVTKQQFQGEEVISPTSKLDQKTTVIKPMCDAQTMTPPDIQEHVGTTVIQRQDSIVDERDRLKELRGIPIDHGRRTAQIEEVGRGQENDTGVTMIQVDSQQQTISPKKNVREWWNAFTAEDVDRLLELGNWSPWNAYTAEDADRMFYVGPVRRRSFRRRQEKRRRPQCIIAQAAPEEKAIVLRETKETTEPYIRKIKVDDVYGADAVRVENGVVKIKVGDKGRKTWARILQKKDHIVESDGTVIVPVSGDQYEDGIYYSSCYKGELQDAKAVRTPIKFKIQEQNAAKSNKIRVAREMRRTGSMRRRRKAAARSLCPYIVGARYYKGKIMLTCADANRSQARAQSGHREIVVRQPQSNSRVTGNEIVLRRSSQPPAFPVKTIQEIHEGHKTTSHAATTRSEDGKMIITVHAAPPRPPRFSLKQAGQNMTSSSYYDSTSEQRDVSSASGNYFVSSTSGPQGYVTSSRPGRHGKQGTSYYVTDPSDSFGRRSGYHSASRYHSSNERSSTPTIVPYGDGTSRIGTQNGSFIANPSSYYGFYNAPGSKIVSSDPRLNASTGYGEKFDLRDDGGISSVRYVNGARQGSRIINERMMSNGPYRYGSSWNSRQQETLNGRSMSWAVEEVAPDS</sequence>
<feature type="region of interest" description="Disordered" evidence="2">
    <location>
        <begin position="986"/>
        <end position="1076"/>
    </location>
</feature>
<feature type="compositionally biased region" description="Polar residues" evidence="2">
    <location>
        <begin position="60"/>
        <end position="70"/>
    </location>
</feature>
<evidence type="ECO:0000313" key="4">
    <source>
        <dbReference type="Proteomes" id="UP000225706"/>
    </source>
</evidence>
<feature type="compositionally biased region" description="Basic and acidic residues" evidence="2">
    <location>
        <begin position="398"/>
        <end position="407"/>
    </location>
</feature>
<feature type="region of interest" description="Disordered" evidence="2">
    <location>
        <begin position="1"/>
        <end position="100"/>
    </location>
</feature>
<feature type="coiled-coil region" evidence="1">
    <location>
        <begin position="953"/>
        <end position="980"/>
    </location>
</feature>
<feature type="compositionally biased region" description="Basic and acidic residues" evidence="2">
    <location>
        <begin position="799"/>
        <end position="808"/>
    </location>
</feature>
<feature type="region of interest" description="Disordered" evidence="2">
    <location>
        <begin position="185"/>
        <end position="223"/>
    </location>
</feature>
<feature type="compositionally biased region" description="Basic and acidic residues" evidence="2">
    <location>
        <begin position="355"/>
        <end position="387"/>
    </location>
</feature>
<feature type="compositionally biased region" description="Polar residues" evidence="2">
    <location>
        <begin position="1552"/>
        <end position="1564"/>
    </location>
</feature>
<feature type="compositionally biased region" description="Basic and acidic residues" evidence="2">
    <location>
        <begin position="311"/>
        <end position="326"/>
    </location>
</feature>
<organism evidence="3 4">
    <name type="scientific">Stylophora pistillata</name>
    <name type="common">Smooth cauliflower coral</name>
    <dbReference type="NCBI Taxonomy" id="50429"/>
    <lineage>
        <taxon>Eukaryota</taxon>
        <taxon>Metazoa</taxon>
        <taxon>Cnidaria</taxon>
        <taxon>Anthozoa</taxon>
        <taxon>Hexacorallia</taxon>
        <taxon>Scleractinia</taxon>
        <taxon>Astrocoeniina</taxon>
        <taxon>Pocilloporidae</taxon>
        <taxon>Stylophora</taxon>
    </lineage>
</organism>
<name>A0A2B4SML1_STYPI</name>
<feature type="region of interest" description="Disordered" evidence="2">
    <location>
        <begin position="711"/>
        <end position="730"/>
    </location>
</feature>
<feature type="region of interest" description="Disordered" evidence="2">
    <location>
        <begin position="1467"/>
        <end position="1568"/>
    </location>
</feature>
<feature type="region of interest" description="Disordered" evidence="2">
    <location>
        <begin position="652"/>
        <end position="706"/>
    </location>
</feature>
<dbReference type="Proteomes" id="UP000225706">
    <property type="component" value="Unassembled WGS sequence"/>
</dbReference>
<reference evidence="4" key="1">
    <citation type="journal article" date="2017" name="bioRxiv">
        <title>Comparative analysis of the genomes of Stylophora pistillata and Acropora digitifera provides evidence for extensive differences between species of corals.</title>
        <authorList>
            <person name="Voolstra C.R."/>
            <person name="Li Y."/>
            <person name="Liew Y.J."/>
            <person name="Baumgarten S."/>
            <person name="Zoccola D."/>
            <person name="Flot J.-F."/>
            <person name="Tambutte S."/>
            <person name="Allemand D."/>
            <person name="Aranda M."/>
        </authorList>
    </citation>
    <scope>NUCLEOTIDE SEQUENCE [LARGE SCALE GENOMIC DNA]</scope>
</reference>
<protein>
    <submittedName>
        <fullName evidence="3">Uncharacterized protein</fullName>
    </submittedName>
</protein>
<feature type="compositionally biased region" description="Basic and acidic residues" evidence="2">
    <location>
        <begin position="1020"/>
        <end position="1029"/>
    </location>
</feature>
<feature type="compositionally biased region" description="Basic and acidic residues" evidence="2">
    <location>
        <begin position="850"/>
        <end position="893"/>
    </location>
</feature>
<feature type="region of interest" description="Disordered" evidence="2">
    <location>
        <begin position="748"/>
        <end position="931"/>
    </location>
</feature>
<feature type="compositionally biased region" description="Polar residues" evidence="2">
    <location>
        <begin position="1"/>
        <end position="11"/>
    </location>
</feature>
<feature type="region of interest" description="Disordered" evidence="2">
    <location>
        <begin position="607"/>
        <end position="630"/>
    </location>
</feature>
<feature type="compositionally biased region" description="Basic and acidic residues" evidence="2">
    <location>
        <begin position="986"/>
        <end position="997"/>
    </location>
</feature>
<dbReference type="EMBL" id="LSMT01000055">
    <property type="protein sequence ID" value="PFX30110.1"/>
    <property type="molecule type" value="Genomic_DNA"/>
</dbReference>
<gene>
    <name evidence="3" type="ORF">AWC38_SpisGene5087</name>
</gene>
<feature type="region of interest" description="Disordered" evidence="2">
    <location>
        <begin position="344"/>
        <end position="424"/>
    </location>
</feature>
<evidence type="ECO:0000256" key="1">
    <source>
        <dbReference type="SAM" id="Coils"/>
    </source>
</evidence>
<feature type="region of interest" description="Disordered" evidence="2">
    <location>
        <begin position="311"/>
        <end position="330"/>
    </location>
</feature>
<feature type="compositionally biased region" description="Basic and acidic residues" evidence="2">
    <location>
        <begin position="919"/>
        <end position="931"/>
    </location>
</feature>
<keyword evidence="1" id="KW-0175">Coiled coil</keyword>
<feature type="compositionally biased region" description="Basic and acidic residues" evidence="2">
    <location>
        <begin position="769"/>
        <end position="789"/>
    </location>
</feature>
<feature type="coiled-coil region" evidence="1">
    <location>
        <begin position="446"/>
        <end position="473"/>
    </location>
</feature>
<feature type="compositionally biased region" description="Polar residues" evidence="2">
    <location>
        <begin position="77"/>
        <end position="89"/>
    </location>
</feature>
<feature type="compositionally biased region" description="Basic and acidic residues" evidence="2">
    <location>
        <begin position="39"/>
        <end position="59"/>
    </location>
</feature>
<evidence type="ECO:0000256" key="2">
    <source>
        <dbReference type="SAM" id="MobiDB-lite"/>
    </source>
</evidence>
<proteinExistence type="predicted"/>
<dbReference type="OrthoDB" id="5967686at2759"/>
<feature type="compositionally biased region" description="Polar residues" evidence="2">
    <location>
        <begin position="1030"/>
        <end position="1076"/>
    </location>
</feature>
<feature type="compositionally biased region" description="Basic and acidic residues" evidence="2">
    <location>
        <begin position="12"/>
        <end position="27"/>
    </location>
</feature>
<comment type="caution">
    <text evidence="3">The sequence shown here is derived from an EMBL/GenBank/DDBJ whole genome shotgun (WGS) entry which is preliminary data.</text>
</comment>
<accession>A0A2B4SML1</accession>